<reference evidence="3 4" key="1">
    <citation type="submission" date="2017-02" db="EMBL/GenBank/DDBJ databases">
        <title>Natronthermophilus aegyptiacus gen. nov.,sp. nov., an aerobic, extremely halophilic alkalithermophilic archaeon isolated from the athalassohaline Wadi An Natrun, Egypt.</title>
        <authorList>
            <person name="Zhao B."/>
        </authorList>
    </citation>
    <scope>NUCLEOTIDE SEQUENCE [LARGE SCALE GENOMIC DNA]</scope>
    <source>
        <strain evidence="3 4">CGMCC 1.3597</strain>
    </source>
</reference>
<evidence type="ECO:0000256" key="1">
    <source>
        <dbReference type="SAM" id="MobiDB-lite"/>
    </source>
</evidence>
<dbReference type="RefSeq" id="WP_054862701.1">
    <property type="nucleotide sequence ID" value="NZ_MWPH01000004.1"/>
</dbReference>
<keyword evidence="4" id="KW-1185">Reference proteome</keyword>
<name>A0A202E4P8_9EURY</name>
<dbReference type="EMBL" id="MWPH01000004">
    <property type="protein sequence ID" value="OVE83263.1"/>
    <property type="molecule type" value="Genomic_DNA"/>
</dbReference>
<keyword evidence="2" id="KW-0812">Transmembrane</keyword>
<evidence type="ECO:0000313" key="3">
    <source>
        <dbReference type="EMBL" id="OVE83263.1"/>
    </source>
</evidence>
<feature type="transmembrane region" description="Helical" evidence="2">
    <location>
        <begin position="54"/>
        <end position="74"/>
    </location>
</feature>
<dbReference type="OrthoDB" id="204636at2157"/>
<organism evidence="3 4">
    <name type="scientific">Natronolimnobius baerhuensis</name>
    <dbReference type="NCBI Taxonomy" id="253108"/>
    <lineage>
        <taxon>Archaea</taxon>
        <taxon>Methanobacteriati</taxon>
        <taxon>Methanobacteriota</taxon>
        <taxon>Stenosarchaea group</taxon>
        <taxon>Halobacteria</taxon>
        <taxon>Halobacteriales</taxon>
        <taxon>Natrialbaceae</taxon>
        <taxon>Natronolimnobius</taxon>
    </lineage>
</organism>
<evidence type="ECO:0000313" key="4">
    <source>
        <dbReference type="Proteomes" id="UP000196084"/>
    </source>
</evidence>
<gene>
    <name evidence="3" type="ORF">B2G88_17855</name>
</gene>
<comment type="caution">
    <text evidence="3">The sequence shown here is derived from an EMBL/GenBank/DDBJ whole genome shotgun (WGS) entry which is preliminary data.</text>
</comment>
<feature type="transmembrane region" description="Helical" evidence="2">
    <location>
        <begin position="247"/>
        <end position="265"/>
    </location>
</feature>
<keyword evidence="2" id="KW-0472">Membrane</keyword>
<protein>
    <submittedName>
        <fullName evidence="3">Uncharacterized protein</fullName>
    </submittedName>
</protein>
<feature type="transmembrane region" description="Helical" evidence="2">
    <location>
        <begin position="214"/>
        <end position="241"/>
    </location>
</feature>
<keyword evidence="2" id="KW-1133">Transmembrane helix</keyword>
<feature type="region of interest" description="Disordered" evidence="1">
    <location>
        <begin position="305"/>
        <end position="332"/>
    </location>
</feature>
<sequence>MVLHFKKATSVYRQTLPYVLLQFGIGVVFALIGVIYLSLVTWLAFRFFVGDGGLSLLIVGAIMVAGFASFAYVWRLIQRYFLYMVKTGHVAVIAHIIDKGEVPENQIQYGMTQVGDYFMSASGLWVVSEVVDAVIKQFNKAVARVEDMIPLPIPSQLRTLIAVVQKSIVLAARYLDNAIIAYMFVDRNENRWKSARDGLVLYGKTWKMVLGSTLLIVLGMYVLSFVLLSMLAPVAVAIDILPGSLQIISWVFVGGMVAVFHTGIVKPWVKTVVITTFLIEQRDKTPDSETMEWLEEKSDRFSELMEKAENDEPLDEDHVEDRKPAEALDPAD</sequence>
<dbReference type="AlphaFoldDB" id="A0A202E4P8"/>
<evidence type="ECO:0000256" key="2">
    <source>
        <dbReference type="SAM" id="Phobius"/>
    </source>
</evidence>
<proteinExistence type="predicted"/>
<accession>A0A202E4P8</accession>
<feature type="transmembrane region" description="Helical" evidence="2">
    <location>
        <begin position="20"/>
        <end position="48"/>
    </location>
</feature>
<dbReference type="Proteomes" id="UP000196084">
    <property type="component" value="Unassembled WGS sequence"/>
</dbReference>